<dbReference type="EMBL" id="CACVBM020001129">
    <property type="protein sequence ID" value="CAA7033000.1"/>
    <property type="molecule type" value="Genomic_DNA"/>
</dbReference>
<comment type="caution">
    <text evidence="2">The sequence shown here is derived from an EMBL/GenBank/DDBJ whole genome shotgun (WGS) entry which is preliminary data.</text>
</comment>
<reference evidence="2" key="1">
    <citation type="submission" date="2020-01" db="EMBL/GenBank/DDBJ databases">
        <authorList>
            <person name="Mishra B."/>
        </authorList>
    </citation>
    <scope>NUCLEOTIDE SEQUENCE [LARGE SCALE GENOMIC DNA]</scope>
</reference>
<dbReference type="AlphaFoldDB" id="A0A6D2IZB2"/>
<proteinExistence type="predicted"/>
<dbReference type="InterPro" id="IPR036047">
    <property type="entry name" value="F-box-like_dom_sf"/>
</dbReference>
<sequence>MAPRKKTPTMKWVVKSQQSAKIAQPATKEQTILSTSDWSLLPEDLLHVISLKVEDRIDAIHARSVCSSWRSVFPFPSSLLSTSYSLPSFSELPRKRRGLCTLEKCPMFLFKVRSPTASPCEIFLGGIRRDELEEELPSPIQCSVKVKIKESKPTLMNMLDCKIFPLGHHYRILGWNPGNWRTGYRGVAFLPLNKDGRGGGGGGEFAVLISYSHDLFVLRSSEMKWARLEKPSVASCKNVLSFRGRFYAVFRNGDIFIIDPYSLEATPLLLPRGSRNNLVPSGNDELFLVEKLVVSLMSVSGFLSSYACRVRRLDEEAGKWVVVTHLGDRVLFINEHLGNVCFSGKDLPDGCGVTGNSIVFNDVGIVTYSLKYGVHTGREENDDRYLWNFSTEDRVTILHTSPVVALRVERASP</sequence>
<dbReference type="PANTHER" id="PTHR47123">
    <property type="entry name" value="F-BOX PROTEIN SKIP23"/>
    <property type="match status" value="1"/>
</dbReference>
<dbReference type="SUPFAM" id="SSF81383">
    <property type="entry name" value="F-box domain"/>
    <property type="match status" value="1"/>
</dbReference>
<dbReference type="Gene3D" id="1.20.1280.50">
    <property type="match status" value="1"/>
</dbReference>
<evidence type="ECO:0000313" key="2">
    <source>
        <dbReference type="EMBL" id="CAA7033000.1"/>
    </source>
</evidence>
<dbReference type="Pfam" id="PF03478">
    <property type="entry name" value="Beta-prop_KIB1-4"/>
    <property type="match status" value="1"/>
</dbReference>
<gene>
    <name evidence="2" type="ORF">MERR_LOCUS20235</name>
</gene>
<dbReference type="InterPro" id="IPR051304">
    <property type="entry name" value="SCF_F-box_domain"/>
</dbReference>
<feature type="domain" description="KIB1-4 beta-propeller" evidence="1">
    <location>
        <begin position="205"/>
        <end position="368"/>
    </location>
</feature>
<dbReference type="OrthoDB" id="642536at2759"/>
<protein>
    <recommendedName>
        <fullName evidence="1">KIB1-4 beta-propeller domain-containing protein</fullName>
    </recommendedName>
</protein>
<evidence type="ECO:0000259" key="1">
    <source>
        <dbReference type="Pfam" id="PF03478"/>
    </source>
</evidence>
<dbReference type="InterPro" id="IPR005174">
    <property type="entry name" value="KIB1-4_b-propeller"/>
</dbReference>
<organism evidence="2 3">
    <name type="scientific">Microthlaspi erraticum</name>
    <dbReference type="NCBI Taxonomy" id="1685480"/>
    <lineage>
        <taxon>Eukaryota</taxon>
        <taxon>Viridiplantae</taxon>
        <taxon>Streptophyta</taxon>
        <taxon>Embryophyta</taxon>
        <taxon>Tracheophyta</taxon>
        <taxon>Spermatophyta</taxon>
        <taxon>Magnoliopsida</taxon>
        <taxon>eudicotyledons</taxon>
        <taxon>Gunneridae</taxon>
        <taxon>Pentapetalae</taxon>
        <taxon>rosids</taxon>
        <taxon>malvids</taxon>
        <taxon>Brassicales</taxon>
        <taxon>Brassicaceae</taxon>
        <taxon>Coluteocarpeae</taxon>
        <taxon>Microthlaspi</taxon>
    </lineage>
</organism>
<dbReference type="PANTHER" id="PTHR47123:SF24">
    <property type="entry name" value="LOW PROTEIN: F-BOX_KELCH-REPEAT PROTEIN"/>
    <property type="match status" value="1"/>
</dbReference>
<accession>A0A6D2IZB2</accession>
<name>A0A6D2IZB2_9BRAS</name>
<evidence type="ECO:0000313" key="3">
    <source>
        <dbReference type="Proteomes" id="UP000467841"/>
    </source>
</evidence>
<keyword evidence="3" id="KW-1185">Reference proteome</keyword>
<dbReference type="Proteomes" id="UP000467841">
    <property type="component" value="Unassembled WGS sequence"/>
</dbReference>